<protein>
    <submittedName>
        <fullName evidence="2">Uncharacterized protein</fullName>
    </submittedName>
</protein>
<dbReference type="RefSeq" id="WP_106891168.1">
    <property type="nucleotide sequence ID" value="NZ_CP027860.1"/>
</dbReference>
<feature type="region of interest" description="Disordered" evidence="1">
    <location>
        <begin position="86"/>
        <end position="113"/>
    </location>
</feature>
<dbReference type="KEGG" id="xba:C7S18_08570"/>
<dbReference type="AlphaFoldDB" id="A0A2P1PQY5"/>
<dbReference type="Proteomes" id="UP000241074">
    <property type="component" value="Chromosome"/>
</dbReference>
<evidence type="ECO:0000313" key="2">
    <source>
        <dbReference type="EMBL" id="AVP97244.1"/>
    </source>
</evidence>
<organism evidence="2 3">
    <name type="scientific">Ahniella affigens</name>
    <dbReference type="NCBI Taxonomy" id="2021234"/>
    <lineage>
        <taxon>Bacteria</taxon>
        <taxon>Pseudomonadati</taxon>
        <taxon>Pseudomonadota</taxon>
        <taxon>Gammaproteobacteria</taxon>
        <taxon>Lysobacterales</taxon>
        <taxon>Rhodanobacteraceae</taxon>
        <taxon>Ahniella</taxon>
    </lineage>
</organism>
<dbReference type="Pfam" id="PF12487">
    <property type="entry name" value="DUF3703"/>
    <property type="match status" value="1"/>
</dbReference>
<name>A0A2P1PQY5_9GAMM</name>
<proteinExistence type="predicted"/>
<evidence type="ECO:0000256" key="1">
    <source>
        <dbReference type="SAM" id="MobiDB-lite"/>
    </source>
</evidence>
<evidence type="ECO:0000313" key="3">
    <source>
        <dbReference type="Proteomes" id="UP000241074"/>
    </source>
</evidence>
<keyword evidence="3" id="KW-1185">Reference proteome</keyword>
<sequence length="113" mass="12888">MKGIVVLGTAGERAWQAAEIARRTGARGRAFSRLVRAHIRNQRITRMQLRCHLAMLRVGRLQRDAREIVGQFPRDFAALLFSRIGGGGQRKRRCVSTDTCPRRSERRPAQRAH</sequence>
<dbReference type="EMBL" id="CP027860">
    <property type="protein sequence ID" value="AVP97244.1"/>
    <property type="molecule type" value="Genomic_DNA"/>
</dbReference>
<reference evidence="2 3" key="2">
    <citation type="submission" date="2018-03" db="EMBL/GenBank/DDBJ databases">
        <authorList>
            <person name="Keele B.F."/>
        </authorList>
    </citation>
    <scope>NUCLEOTIDE SEQUENCE [LARGE SCALE GENOMIC DNA]</scope>
    <source>
        <strain evidence="2 3">D13</strain>
    </source>
</reference>
<feature type="compositionally biased region" description="Basic and acidic residues" evidence="1">
    <location>
        <begin position="100"/>
        <end position="113"/>
    </location>
</feature>
<accession>A0A2P1PQY5</accession>
<dbReference type="InterPro" id="IPR022172">
    <property type="entry name" value="DUF3703"/>
</dbReference>
<gene>
    <name evidence="2" type="ORF">C7S18_08570</name>
</gene>
<reference evidence="2 3" key="1">
    <citation type="submission" date="2018-03" db="EMBL/GenBank/DDBJ databases">
        <title>Ahniella affigens gen. nov., sp. nov., a gammaproteobacterium isolated from sandy soil near a stream.</title>
        <authorList>
            <person name="Ko Y."/>
            <person name="Kim J.-H."/>
        </authorList>
    </citation>
    <scope>NUCLEOTIDE SEQUENCE [LARGE SCALE GENOMIC DNA]</scope>
    <source>
        <strain evidence="2 3">D13</strain>
    </source>
</reference>